<dbReference type="PANTHER" id="PTHR13465:SF2">
    <property type="entry name" value="PHAGOSOME ASSEMBLY FACTOR 1"/>
    <property type="match status" value="1"/>
</dbReference>
<dbReference type="PANTHER" id="PTHR13465">
    <property type="entry name" value="UPF0183 PROTEIN"/>
    <property type="match status" value="1"/>
</dbReference>
<keyword evidence="3" id="KW-1185">Reference proteome</keyword>
<reference evidence="2" key="1">
    <citation type="submission" date="2021-03" db="EMBL/GenBank/DDBJ databases">
        <authorList>
            <person name="Palmer J.M."/>
        </authorList>
    </citation>
    <scope>NUCLEOTIDE SEQUENCE</scope>
    <source>
        <strain evidence="2">ARV_011</strain>
    </source>
</reference>
<dbReference type="Pfam" id="PF03676">
    <property type="entry name" value="PHAF1"/>
    <property type="match status" value="2"/>
</dbReference>
<accession>A0A9P8AH47</accession>
<dbReference type="Proteomes" id="UP000790833">
    <property type="component" value="Unassembled WGS sequence"/>
</dbReference>
<dbReference type="InterPro" id="IPR039156">
    <property type="entry name" value="PHAF1/BROMI"/>
</dbReference>
<protein>
    <submittedName>
        <fullName evidence="2">Uncharacterized protein</fullName>
    </submittedName>
</protein>
<comment type="similarity">
    <text evidence="1">Belongs to the PHAF1 family.</text>
</comment>
<evidence type="ECO:0000256" key="1">
    <source>
        <dbReference type="ARBA" id="ARBA00024339"/>
    </source>
</evidence>
<sequence length="464" mass="52169">MTSLHPGSGLGNSIRLEQSFHSLVSKLCQYNHKVNVVYSHDQPLNTPVVVNLPHLGVRLLFYQDYLQLIEILNFQYLKLFFNNYPLNEIKIDDETITTSSHSMDQTILMEQVGHLPNDSTLTDELDLDVTNVTVIPPTLQQIYNKIFGPTCPGKLIKKADGLQYYILLYPGISFKFAINSSVSFEGCKVDLSDNLLLYLLNWDTPTDIICSSLAIFKGDSYEDFISNLKSLAQDPHSLGSSSLSYKSSPREIKNVKLDCSNRSAQLEFGNGVHYKLELDKTTQQEILNICGPPDAYRNKTDSQFLIHNLSGGSEVSINSNNGGSKSSSSNGQKLTSMHYKFYNYYKYGFDLLFSVGILRKVIIHNGNLIESLEFNKWSKCPWTITNPPLPNAYVITSQCYFQDIPQDALKILGCTGPAIINRRTVEDDNNGLSKTWGQSKLYACENIILEVLDLNSCILVITMF</sequence>
<dbReference type="AlphaFoldDB" id="A0A9P8AH47"/>
<dbReference type="OrthoDB" id="411211at2759"/>
<dbReference type="RefSeq" id="XP_043047996.1">
    <property type="nucleotide sequence ID" value="XM_043192628.1"/>
</dbReference>
<comment type="caution">
    <text evidence="2">The sequence shown here is derived from an EMBL/GenBank/DDBJ whole genome shotgun (WGS) entry which is preliminary data.</text>
</comment>
<proteinExistence type="inferred from homology"/>
<dbReference type="GO" id="GO:0043001">
    <property type="term" value="P:Golgi to plasma membrane protein transport"/>
    <property type="evidence" value="ECO:0007669"/>
    <property type="project" value="TreeGrafter"/>
</dbReference>
<evidence type="ECO:0000313" key="2">
    <source>
        <dbReference type="EMBL" id="KAG7192446.1"/>
    </source>
</evidence>
<dbReference type="GeneID" id="66115221"/>
<evidence type="ECO:0000313" key="3">
    <source>
        <dbReference type="Proteomes" id="UP000790833"/>
    </source>
</evidence>
<dbReference type="EMBL" id="JAHMUF010000018">
    <property type="protein sequence ID" value="KAG7192446.1"/>
    <property type="molecule type" value="Genomic_DNA"/>
</dbReference>
<organism evidence="2 3">
    <name type="scientific">Scheffersomyces spartinae</name>
    <dbReference type="NCBI Taxonomy" id="45513"/>
    <lineage>
        <taxon>Eukaryota</taxon>
        <taxon>Fungi</taxon>
        <taxon>Dikarya</taxon>
        <taxon>Ascomycota</taxon>
        <taxon>Saccharomycotina</taxon>
        <taxon>Pichiomycetes</taxon>
        <taxon>Debaryomycetaceae</taxon>
        <taxon>Scheffersomyces</taxon>
    </lineage>
</organism>
<dbReference type="InterPro" id="IPR005373">
    <property type="entry name" value="PHAF1"/>
</dbReference>
<gene>
    <name evidence="2" type="ORF">KQ657_001847</name>
</gene>
<name>A0A9P8AH47_9ASCO</name>
<dbReference type="GO" id="GO:0005802">
    <property type="term" value="C:trans-Golgi network"/>
    <property type="evidence" value="ECO:0007669"/>
    <property type="project" value="TreeGrafter"/>
</dbReference>